<dbReference type="Gene3D" id="3.40.50.1820">
    <property type="entry name" value="alpha/beta hydrolase"/>
    <property type="match status" value="1"/>
</dbReference>
<feature type="domain" description="Carboxylesterase type B" evidence="2">
    <location>
        <begin position="47"/>
        <end position="498"/>
    </location>
</feature>
<evidence type="ECO:0000256" key="1">
    <source>
        <dbReference type="SAM" id="SignalP"/>
    </source>
</evidence>
<dbReference type="EMBL" id="JAVFKD010000015">
    <property type="protein sequence ID" value="KAK5989425.1"/>
    <property type="molecule type" value="Genomic_DNA"/>
</dbReference>
<evidence type="ECO:0000313" key="3">
    <source>
        <dbReference type="EMBL" id="KAK5989425.1"/>
    </source>
</evidence>
<dbReference type="PROSITE" id="PS00941">
    <property type="entry name" value="CARBOXYLESTERASE_B_2"/>
    <property type="match status" value="1"/>
</dbReference>
<dbReference type="InterPro" id="IPR019819">
    <property type="entry name" value="Carboxylesterase_B_CS"/>
</dbReference>
<keyword evidence="1" id="KW-0732">Signal</keyword>
<accession>A0ABR0SB85</accession>
<dbReference type="Proteomes" id="UP001338125">
    <property type="component" value="Unassembled WGS sequence"/>
</dbReference>
<organism evidence="3 4">
    <name type="scientific">Cladobotryum mycophilum</name>
    <dbReference type="NCBI Taxonomy" id="491253"/>
    <lineage>
        <taxon>Eukaryota</taxon>
        <taxon>Fungi</taxon>
        <taxon>Dikarya</taxon>
        <taxon>Ascomycota</taxon>
        <taxon>Pezizomycotina</taxon>
        <taxon>Sordariomycetes</taxon>
        <taxon>Hypocreomycetidae</taxon>
        <taxon>Hypocreales</taxon>
        <taxon>Hypocreaceae</taxon>
        <taxon>Cladobotryum</taxon>
    </lineage>
</organism>
<dbReference type="SUPFAM" id="SSF53474">
    <property type="entry name" value="alpha/beta-Hydrolases"/>
    <property type="match status" value="1"/>
</dbReference>
<sequence>MAFRTFFMFLSCFLLGILANRTSLPYPLSGLVDLGYAQHVPTFVNTTSSGLRVTIYQNIRFARPPTGNLRFRKPDTNIPTESNIQDGRAPWRYRDCISSAPGYIPFPDINGTTWGHEDCLFLDVYVPDGVTPGDDVPVLHNFYGSAYAFGSKEFLFSPMGLFDQMNIIHGGKFIFVSNNYRQVNPISGQQLMANFNRMGVSGWAYADGEDMDSNIGMFDCLAAAEWTAKYIHKFGGNGKRITAIGQSAGAGMLYYMTVLNGGKGKLPFQRAFISSPAAPQRRNVTERMRRQFNLVLEAANCTSLKCLRSISEESMLAVNDKLINQMPTESGGGTLGPVMGFGPASDGKDIPDIPLVMLQNGKFHKELENLVIGSMLLEGMGTSSDQDMPTRFPWLVRLTLPWANNRVIAKIQAGYRNLSEPAELAWDWTTDAVFACNAYNLAKAMASKSYRYIMSEPPAVHGQDVNYYFYVDPASTPVPEVSMAREFQTRLLKFIHGEDMDWPTYGKRGEIFNIVETFKKEDLPEVMRDRCETLNRFVLDPVNGA</sequence>
<name>A0ABR0SB85_9HYPO</name>
<evidence type="ECO:0000313" key="4">
    <source>
        <dbReference type="Proteomes" id="UP001338125"/>
    </source>
</evidence>
<evidence type="ECO:0000259" key="2">
    <source>
        <dbReference type="Pfam" id="PF00135"/>
    </source>
</evidence>
<feature type="chain" id="PRO_5047481960" evidence="1">
    <location>
        <begin position="20"/>
        <end position="545"/>
    </location>
</feature>
<proteinExistence type="predicted"/>
<dbReference type="PANTHER" id="PTHR11559">
    <property type="entry name" value="CARBOXYLESTERASE"/>
    <property type="match status" value="1"/>
</dbReference>
<keyword evidence="4" id="KW-1185">Reference proteome</keyword>
<protein>
    <submittedName>
        <fullName evidence="3">Carboxylesterase patB-like protein</fullName>
    </submittedName>
</protein>
<gene>
    <name evidence="3" type="ORF">PT974_10944</name>
</gene>
<dbReference type="InterPro" id="IPR050309">
    <property type="entry name" value="Type-B_Carboxylest/Lipase"/>
</dbReference>
<reference evidence="3 4" key="1">
    <citation type="submission" date="2024-01" db="EMBL/GenBank/DDBJ databases">
        <title>Complete genome of Cladobotryum mycophilum ATHUM6906.</title>
        <authorList>
            <person name="Christinaki A.C."/>
            <person name="Myridakis A.I."/>
            <person name="Kouvelis V.N."/>
        </authorList>
    </citation>
    <scope>NUCLEOTIDE SEQUENCE [LARGE SCALE GENOMIC DNA]</scope>
    <source>
        <strain evidence="3 4">ATHUM6906</strain>
    </source>
</reference>
<dbReference type="InterPro" id="IPR002018">
    <property type="entry name" value="CarbesteraseB"/>
</dbReference>
<comment type="caution">
    <text evidence="3">The sequence shown here is derived from an EMBL/GenBank/DDBJ whole genome shotgun (WGS) entry which is preliminary data.</text>
</comment>
<feature type="signal peptide" evidence="1">
    <location>
        <begin position="1"/>
        <end position="19"/>
    </location>
</feature>
<dbReference type="InterPro" id="IPR029058">
    <property type="entry name" value="AB_hydrolase_fold"/>
</dbReference>
<dbReference type="Pfam" id="PF00135">
    <property type="entry name" value="COesterase"/>
    <property type="match status" value="1"/>
</dbReference>